<protein>
    <submittedName>
        <fullName evidence="2">Uncharacterized protein</fullName>
    </submittedName>
</protein>
<reference evidence="2 3" key="1">
    <citation type="submission" date="2019-06" db="EMBL/GenBank/DDBJ databases">
        <title>Sequencing the genomes of 1000 actinobacteria strains.</title>
        <authorList>
            <person name="Klenk H.-P."/>
        </authorList>
    </citation>
    <scope>NUCLEOTIDE SEQUENCE [LARGE SCALE GENOMIC DNA]</scope>
    <source>
        <strain evidence="2 3">DSM 45928</strain>
    </source>
</reference>
<dbReference type="Proteomes" id="UP000317043">
    <property type="component" value="Unassembled WGS sequence"/>
</dbReference>
<comment type="caution">
    <text evidence="2">The sequence shown here is derived from an EMBL/GenBank/DDBJ whole genome shotgun (WGS) entry which is preliminary data.</text>
</comment>
<dbReference type="InParanoid" id="A0A543AS20"/>
<dbReference type="EMBL" id="VFOW01000001">
    <property type="protein sequence ID" value="TQL75346.1"/>
    <property type="molecule type" value="Genomic_DNA"/>
</dbReference>
<name>A0A543AS20_9ACTN</name>
<dbReference type="AlphaFoldDB" id="A0A543AS20"/>
<evidence type="ECO:0000256" key="1">
    <source>
        <dbReference type="SAM" id="MobiDB-lite"/>
    </source>
</evidence>
<feature type="region of interest" description="Disordered" evidence="1">
    <location>
        <begin position="97"/>
        <end position="125"/>
    </location>
</feature>
<sequence>MSLTLTERPLAAQHPPSEAELDVIRAIAREHRRDYTTDTCTRCRQAWVDGNCALRREAMERGCGTGSVSIEWRPSREQAVTQVLDLKHLWNALSVPTRTPGGVPRFRRGRPSPFPQWRRGLTRRR</sequence>
<evidence type="ECO:0000313" key="3">
    <source>
        <dbReference type="Proteomes" id="UP000317043"/>
    </source>
</evidence>
<organism evidence="2 3">
    <name type="scientific">Stackebrandtia endophytica</name>
    <dbReference type="NCBI Taxonomy" id="1496996"/>
    <lineage>
        <taxon>Bacteria</taxon>
        <taxon>Bacillati</taxon>
        <taxon>Actinomycetota</taxon>
        <taxon>Actinomycetes</taxon>
        <taxon>Glycomycetales</taxon>
        <taxon>Glycomycetaceae</taxon>
        <taxon>Stackebrandtia</taxon>
    </lineage>
</organism>
<keyword evidence="3" id="KW-1185">Reference proteome</keyword>
<accession>A0A543AS20</accession>
<evidence type="ECO:0000313" key="2">
    <source>
        <dbReference type="EMBL" id="TQL75346.1"/>
    </source>
</evidence>
<gene>
    <name evidence="2" type="ORF">FB566_0844</name>
</gene>
<proteinExistence type="predicted"/>